<dbReference type="EMBL" id="VUOC01000004">
    <property type="protein sequence ID" value="KAA2240158.1"/>
    <property type="molecule type" value="Genomic_DNA"/>
</dbReference>
<reference evidence="3 4" key="2">
    <citation type="submission" date="2019-09" db="EMBL/GenBank/DDBJ databases">
        <authorList>
            <person name="Jin C."/>
        </authorList>
    </citation>
    <scope>NUCLEOTIDE SEQUENCE [LARGE SCALE GENOMIC DNA]</scope>
    <source>
        <strain evidence="3 4">BN140078</strain>
    </source>
</reference>
<dbReference type="PROSITE" id="PS51257">
    <property type="entry name" value="PROKAR_LIPOPROTEIN"/>
    <property type="match status" value="1"/>
</dbReference>
<feature type="signal peptide" evidence="1">
    <location>
        <begin position="1"/>
        <end position="18"/>
    </location>
</feature>
<dbReference type="SUPFAM" id="SSF52096">
    <property type="entry name" value="ClpP/crotonase"/>
    <property type="match status" value="1"/>
</dbReference>
<dbReference type="GO" id="GO:0006508">
    <property type="term" value="P:proteolysis"/>
    <property type="evidence" value="ECO:0007669"/>
    <property type="project" value="InterPro"/>
</dbReference>
<dbReference type="AlphaFoldDB" id="A0A5B2VN81"/>
<organism evidence="3 4">
    <name type="scientific">Chitinophaga agrisoli</name>
    <dbReference type="NCBI Taxonomy" id="2607653"/>
    <lineage>
        <taxon>Bacteria</taxon>
        <taxon>Pseudomonadati</taxon>
        <taxon>Bacteroidota</taxon>
        <taxon>Chitinophagia</taxon>
        <taxon>Chitinophagales</taxon>
        <taxon>Chitinophagaceae</taxon>
        <taxon>Chitinophaga</taxon>
    </lineage>
</organism>
<dbReference type="Gene3D" id="3.90.226.10">
    <property type="entry name" value="2-enoyl-CoA Hydratase, Chain A, domain 1"/>
    <property type="match status" value="1"/>
</dbReference>
<dbReference type="Proteomes" id="UP000324611">
    <property type="component" value="Unassembled WGS sequence"/>
</dbReference>
<accession>A0A5B2VN81</accession>
<sequence>MRLPILTLFLGALLFATACVHQPKPATPAGNYLNDLVLYEQILRATHAGLYNYHSKAQVDSIFDHYNILVGKETLDRITFYKYVCTITAWIGSLHDDVFLPDEVRDSIRRQKGFFPYPVRIVHDSLVINIDHQIIPAGAGIVSINGHTAAELITSLGRYYTTDGYNTTGKKPGIDHYFSWYYALEYGTQAAFKVRYKPYGSVEELEETVQPVTYATAMAQYKQRHSLPLDTLQDDDYHFQWANAGKTAVLTVNTFGLGNAESGSHKAYSRFLDSVFRLLETRHTQSLVVDVRRNGGGDDPNDLLSFSYLAYQPFKENKEAYTIFQRLPFKQYYLAEDSSDIPDLESNFLEEHSQLADGKYYQQPSFNPAWQPDKHAFRGKAYLLVGPRVASAASLFASMVRSEGKVTVIGEETMGGYYGHTGHNSVLYQLPDSRIAFQLSVVNVKQYVQPRADIPPGRGIMPDIDEQQDVRDFIDNRDRVLEHALGLAAGLTP</sequence>
<dbReference type="GO" id="GO:0008236">
    <property type="term" value="F:serine-type peptidase activity"/>
    <property type="evidence" value="ECO:0007669"/>
    <property type="project" value="InterPro"/>
</dbReference>
<dbReference type="InterPro" id="IPR005151">
    <property type="entry name" value="Tail-specific_protease"/>
</dbReference>
<feature type="domain" description="Tail specific protease" evidence="2">
    <location>
        <begin position="247"/>
        <end position="464"/>
    </location>
</feature>
<gene>
    <name evidence="3" type="ORF">F0L74_28740</name>
</gene>
<proteinExistence type="predicted"/>
<protein>
    <submittedName>
        <fullName evidence="3">Peptidase S41</fullName>
    </submittedName>
</protein>
<name>A0A5B2VN81_9BACT</name>
<dbReference type="PANTHER" id="PTHR32060">
    <property type="entry name" value="TAIL-SPECIFIC PROTEASE"/>
    <property type="match status" value="1"/>
</dbReference>
<dbReference type="GO" id="GO:0030288">
    <property type="term" value="C:outer membrane-bounded periplasmic space"/>
    <property type="evidence" value="ECO:0007669"/>
    <property type="project" value="TreeGrafter"/>
</dbReference>
<dbReference type="InterPro" id="IPR029045">
    <property type="entry name" value="ClpP/crotonase-like_dom_sf"/>
</dbReference>
<dbReference type="PANTHER" id="PTHR32060:SF30">
    <property type="entry name" value="CARBOXY-TERMINAL PROCESSING PROTEASE CTPA"/>
    <property type="match status" value="1"/>
</dbReference>
<keyword evidence="4" id="KW-1185">Reference proteome</keyword>
<feature type="chain" id="PRO_5022805081" evidence="1">
    <location>
        <begin position="19"/>
        <end position="493"/>
    </location>
</feature>
<evidence type="ECO:0000313" key="4">
    <source>
        <dbReference type="Proteomes" id="UP000324611"/>
    </source>
</evidence>
<evidence type="ECO:0000259" key="2">
    <source>
        <dbReference type="Pfam" id="PF03572"/>
    </source>
</evidence>
<keyword evidence="1" id="KW-0732">Signal</keyword>
<evidence type="ECO:0000256" key="1">
    <source>
        <dbReference type="SAM" id="SignalP"/>
    </source>
</evidence>
<dbReference type="GO" id="GO:0004175">
    <property type="term" value="F:endopeptidase activity"/>
    <property type="evidence" value="ECO:0007669"/>
    <property type="project" value="TreeGrafter"/>
</dbReference>
<comment type="caution">
    <text evidence="3">The sequence shown here is derived from an EMBL/GenBank/DDBJ whole genome shotgun (WGS) entry which is preliminary data.</text>
</comment>
<dbReference type="Pfam" id="PF03572">
    <property type="entry name" value="Peptidase_S41"/>
    <property type="match status" value="1"/>
</dbReference>
<reference evidence="3 4" key="1">
    <citation type="submission" date="2019-09" db="EMBL/GenBank/DDBJ databases">
        <title>Chitinophaga ginsengihumi sp. nov., isolated from soil of ginseng rhizosphere.</title>
        <authorList>
            <person name="Lee J."/>
        </authorList>
    </citation>
    <scope>NUCLEOTIDE SEQUENCE [LARGE SCALE GENOMIC DNA]</scope>
    <source>
        <strain evidence="3 4">BN140078</strain>
    </source>
</reference>
<evidence type="ECO:0000313" key="3">
    <source>
        <dbReference type="EMBL" id="KAA2240158.1"/>
    </source>
</evidence>
<dbReference type="GO" id="GO:0007165">
    <property type="term" value="P:signal transduction"/>
    <property type="evidence" value="ECO:0007669"/>
    <property type="project" value="TreeGrafter"/>
</dbReference>
<dbReference type="RefSeq" id="WP_149841336.1">
    <property type="nucleotide sequence ID" value="NZ_VUOC01000004.1"/>
</dbReference>